<dbReference type="SMART" id="SM00554">
    <property type="entry name" value="FAS1"/>
    <property type="match status" value="1"/>
</dbReference>
<comment type="caution">
    <text evidence="4">The sequence shown here is derived from an EMBL/GenBank/DDBJ whole genome shotgun (WGS) entry which is preliminary data.</text>
</comment>
<organism evidence="4 5">
    <name type="scientific">Flaviflexus equikiangi</name>
    <dbReference type="NCBI Taxonomy" id="2758573"/>
    <lineage>
        <taxon>Bacteria</taxon>
        <taxon>Bacillati</taxon>
        <taxon>Actinomycetota</taxon>
        <taxon>Actinomycetes</taxon>
        <taxon>Actinomycetales</taxon>
        <taxon>Actinomycetaceae</taxon>
        <taxon>Flaviflexus</taxon>
    </lineage>
</organism>
<name>A0ABS2TFL3_9ACTO</name>
<dbReference type="SUPFAM" id="SSF82153">
    <property type="entry name" value="FAS1 domain"/>
    <property type="match status" value="1"/>
</dbReference>
<evidence type="ECO:0000256" key="1">
    <source>
        <dbReference type="SAM" id="MobiDB-lite"/>
    </source>
</evidence>
<dbReference type="PROSITE" id="PS50213">
    <property type="entry name" value="FAS1"/>
    <property type="match status" value="1"/>
</dbReference>
<dbReference type="EMBL" id="JAFFJS010000004">
    <property type="protein sequence ID" value="MBM9433444.1"/>
    <property type="molecule type" value="Genomic_DNA"/>
</dbReference>
<keyword evidence="5" id="KW-1185">Reference proteome</keyword>
<dbReference type="Proteomes" id="UP000705983">
    <property type="component" value="Unassembled WGS sequence"/>
</dbReference>
<dbReference type="PANTHER" id="PTHR10900">
    <property type="entry name" value="PERIOSTIN-RELATED"/>
    <property type="match status" value="1"/>
</dbReference>
<dbReference type="PANTHER" id="PTHR10900:SF77">
    <property type="entry name" value="FI19380P1"/>
    <property type="match status" value="1"/>
</dbReference>
<proteinExistence type="predicted"/>
<dbReference type="RefSeq" id="WP_187996740.1">
    <property type="nucleotide sequence ID" value="NZ_JACEXG010000004.1"/>
</dbReference>
<feature type="chain" id="PRO_5047526080" evidence="2">
    <location>
        <begin position="25"/>
        <end position="232"/>
    </location>
</feature>
<evidence type="ECO:0000259" key="3">
    <source>
        <dbReference type="PROSITE" id="PS50213"/>
    </source>
</evidence>
<feature type="region of interest" description="Disordered" evidence="1">
    <location>
        <begin position="27"/>
        <end position="62"/>
    </location>
</feature>
<dbReference type="InterPro" id="IPR050904">
    <property type="entry name" value="Adhesion/Biosynth-related"/>
</dbReference>
<evidence type="ECO:0000313" key="4">
    <source>
        <dbReference type="EMBL" id="MBM9433444.1"/>
    </source>
</evidence>
<dbReference type="InterPro" id="IPR000782">
    <property type="entry name" value="FAS1_domain"/>
</dbReference>
<feature type="domain" description="FAS1" evidence="3">
    <location>
        <begin position="98"/>
        <end position="230"/>
    </location>
</feature>
<feature type="compositionally biased region" description="Acidic residues" evidence="1">
    <location>
        <begin position="42"/>
        <end position="62"/>
    </location>
</feature>
<protein>
    <submittedName>
        <fullName evidence="4">Fasciclin domain-containing protein</fullName>
    </submittedName>
</protein>
<evidence type="ECO:0000256" key="2">
    <source>
        <dbReference type="SAM" id="SignalP"/>
    </source>
</evidence>
<evidence type="ECO:0000313" key="5">
    <source>
        <dbReference type="Proteomes" id="UP000705983"/>
    </source>
</evidence>
<feature type="signal peptide" evidence="2">
    <location>
        <begin position="1"/>
        <end position="24"/>
    </location>
</feature>
<keyword evidence="2" id="KW-0732">Signal</keyword>
<accession>A0ABS2TFL3</accession>
<dbReference type="PROSITE" id="PS51257">
    <property type="entry name" value="PROKAR_LIPOPROTEIN"/>
    <property type="match status" value="1"/>
</dbReference>
<reference evidence="5" key="1">
    <citation type="submission" date="2021-02" db="EMBL/GenBank/DDBJ databases">
        <title>Leucobacter sp. CX169.</title>
        <authorList>
            <person name="Cheng Y."/>
        </authorList>
    </citation>
    <scope>NUCLEOTIDE SEQUENCE [LARGE SCALE GENOMIC DNA]</scope>
    <source>
        <strain evidence="5">JY899</strain>
    </source>
</reference>
<sequence>MNRSLRTRSSAVLSVAALSVLTLAACSDDTEETEDTTAAVEETTEAMDETTDEMETEEEMEEETTDEMVSADAPFGPGCAAYVEANPTGPASVEGMAEGTVVDAAIANPELQTLKAAVAGELNADVNLVETLNGGEFTVLAPINDAFAALPEEDLNAVVADADLLTGVLTYHVIPGKLGPDEIVGEHETVNGEIVTVTGMGDDMMFNDAGLVCGNDATSNATVYMIDAVLLP</sequence>
<dbReference type="Gene3D" id="2.30.180.10">
    <property type="entry name" value="FAS1 domain"/>
    <property type="match status" value="1"/>
</dbReference>
<dbReference type="InterPro" id="IPR036378">
    <property type="entry name" value="FAS1_dom_sf"/>
</dbReference>
<gene>
    <name evidence="4" type="ORF">JVW63_07015</name>
</gene>
<dbReference type="Pfam" id="PF02469">
    <property type="entry name" value="Fasciclin"/>
    <property type="match status" value="1"/>
</dbReference>